<dbReference type="InterPro" id="IPR024618">
    <property type="entry name" value="DUF3857"/>
</dbReference>
<name>A0A2T7BI86_9BACT</name>
<dbReference type="InterPro" id="IPR038765">
    <property type="entry name" value="Papain-like_cys_pep_sf"/>
</dbReference>
<evidence type="ECO:0008006" key="6">
    <source>
        <dbReference type="Google" id="ProtNLM"/>
    </source>
</evidence>
<evidence type="ECO:0000259" key="2">
    <source>
        <dbReference type="Pfam" id="PF01841"/>
    </source>
</evidence>
<dbReference type="EMBL" id="QCYK01000002">
    <property type="protein sequence ID" value="PUZ25972.1"/>
    <property type="molecule type" value="Genomic_DNA"/>
</dbReference>
<sequence length="638" mass="72528">MKKLWCSAALLMAAFSGIKAQDMRPELAAALIPDSLKKNAHAVVRESTETFRMEELSRSHNIRHYTVTILDPEGDRYGVIIHTYTPGLYEVAGVKATLYDANGMRVRKMKMSDMEDGNYDVDGAMVDDTRYKYYNFSCHQYPYTVDYELDIKMYNSYSFPDWLPQEREDVAVQHSALSVQLPDNYPLRYRLGRVGKPKESAPEKGMHQYDWTVSGLCAMPHEAMAEAWSRRSPNVLTGPGDFEMQRYKGNLDSWSNMGKFFSTLNANRDVLPDAMIAKVHQLTDTLKTVDQKIAALYQYLQQNTRYVNISLGIGGLQTYDAQYVARRGYGDCKALSNYMQSLLKAAGIPSSCVLIHGGSYETDFIPDFVSDQFNHVIVMVPHNQDTTWLECTSQTLFPGYLSAFTSNRYCLAVTPDGGALVHTPTYKMEDNRRNSFMQVTVDETGNAHMDCTTHYTGQEQDGRHQLIHNRSKEEILRALKDAYSLPTYDVAGYTWQEYPGRIPAIDEHIQLDVNGYAQVTGKRLFVVPNVLHHSGVKLNKDTVRTANLQLDDTYHYSDTTRFTLPGGYKAEALPRAQDLHSAFGDYHCEVQLKDNQLTYIRDFKQRSGIFPAASYQDAVNFYDAVYKADRSRAVFVKE</sequence>
<dbReference type="Gene3D" id="3.10.620.30">
    <property type="match status" value="1"/>
</dbReference>
<keyword evidence="5" id="KW-1185">Reference proteome</keyword>
<dbReference type="AlphaFoldDB" id="A0A2T7BI86"/>
<proteinExistence type="predicted"/>
<dbReference type="InterPro" id="IPR002931">
    <property type="entry name" value="Transglutaminase-like"/>
</dbReference>
<feature type="domain" description="Transglutaminase-like" evidence="2">
    <location>
        <begin position="280"/>
        <end position="389"/>
    </location>
</feature>
<evidence type="ECO:0000256" key="1">
    <source>
        <dbReference type="SAM" id="SignalP"/>
    </source>
</evidence>
<evidence type="ECO:0000313" key="5">
    <source>
        <dbReference type="Proteomes" id="UP000244450"/>
    </source>
</evidence>
<dbReference type="RefSeq" id="WP_108687811.1">
    <property type="nucleotide sequence ID" value="NZ_QCYK01000002.1"/>
</dbReference>
<dbReference type="Pfam" id="PF12969">
    <property type="entry name" value="DUF3857"/>
    <property type="match status" value="1"/>
</dbReference>
<organism evidence="4 5">
    <name type="scientific">Chitinophaga parva</name>
    <dbReference type="NCBI Taxonomy" id="2169414"/>
    <lineage>
        <taxon>Bacteria</taxon>
        <taxon>Pseudomonadati</taxon>
        <taxon>Bacteroidota</taxon>
        <taxon>Chitinophagia</taxon>
        <taxon>Chitinophagales</taxon>
        <taxon>Chitinophagaceae</taxon>
        <taxon>Chitinophaga</taxon>
    </lineage>
</organism>
<dbReference type="Proteomes" id="UP000244450">
    <property type="component" value="Unassembled WGS sequence"/>
</dbReference>
<feature type="chain" id="PRO_5015638701" description="DUF3857 domain-containing protein" evidence="1">
    <location>
        <begin position="21"/>
        <end position="638"/>
    </location>
</feature>
<feature type="signal peptide" evidence="1">
    <location>
        <begin position="1"/>
        <end position="20"/>
    </location>
</feature>
<feature type="domain" description="DUF3857" evidence="3">
    <location>
        <begin position="62"/>
        <end position="214"/>
    </location>
</feature>
<keyword evidence="1" id="KW-0732">Signal</keyword>
<dbReference type="Gene3D" id="2.60.40.3140">
    <property type="match status" value="1"/>
</dbReference>
<reference evidence="4 5" key="1">
    <citation type="submission" date="2018-04" db="EMBL/GenBank/DDBJ databases">
        <title>Chitinophaga fuyangensis sp. nov., isolated from soil in a chemical factory.</title>
        <authorList>
            <person name="Chen K."/>
        </authorList>
    </citation>
    <scope>NUCLEOTIDE SEQUENCE [LARGE SCALE GENOMIC DNA]</scope>
    <source>
        <strain evidence="4 5">LY-1</strain>
    </source>
</reference>
<gene>
    <name evidence="4" type="ORF">DCC81_17155</name>
</gene>
<evidence type="ECO:0000259" key="3">
    <source>
        <dbReference type="Pfam" id="PF12969"/>
    </source>
</evidence>
<comment type="caution">
    <text evidence="4">The sequence shown here is derived from an EMBL/GenBank/DDBJ whole genome shotgun (WGS) entry which is preliminary data.</text>
</comment>
<accession>A0A2T7BI86</accession>
<evidence type="ECO:0000313" key="4">
    <source>
        <dbReference type="EMBL" id="PUZ25972.1"/>
    </source>
</evidence>
<protein>
    <recommendedName>
        <fullName evidence="6">DUF3857 domain-containing protein</fullName>
    </recommendedName>
</protein>
<dbReference type="SUPFAM" id="SSF54001">
    <property type="entry name" value="Cysteine proteinases"/>
    <property type="match status" value="1"/>
</dbReference>
<dbReference type="Pfam" id="PF01841">
    <property type="entry name" value="Transglut_core"/>
    <property type="match status" value="1"/>
</dbReference>
<dbReference type="OrthoDB" id="8595007at2"/>
<dbReference type="Gene3D" id="2.60.120.1130">
    <property type="match status" value="1"/>
</dbReference>